<dbReference type="PANTHER" id="PTHR45646">
    <property type="entry name" value="SERINE/THREONINE-PROTEIN KINASE DOA-RELATED"/>
    <property type="match status" value="1"/>
</dbReference>
<dbReference type="InterPro" id="IPR011009">
    <property type="entry name" value="Kinase-like_dom_sf"/>
</dbReference>
<evidence type="ECO:0000313" key="9">
    <source>
        <dbReference type="Proteomes" id="UP001600888"/>
    </source>
</evidence>
<proteinExistence type="predicted"/>
<keyword evidence="9" id="KW-1185">Reference proteome</keyword>
<evidence type="ECO:0000256" key="3">
    <source>
        <dbReference type="ARBA" id="ARBA00022741"/>
    </source>
</evidence>
<feature type="chain" id="PRO_5046854151" description="Protein kinase domain-containing protein" evidence="6">
    <location>
        <begin position="25"/>
        <end position="142"/>
    </location>
</feature>
<dbReference type="SUPFAM" id="SSF56112">
    <property type="entry name" value="Protein kinase-like (PK-like)"/>
    <property type="match status" value="1"/>
</dbReference>
<keyword evidence="6" id="KW-0732">Signal</keyword>
<evidence type="ECO:0000256" key="5">
    <source>
        <dbReference type="ARBA" id="ARBA00022840"/>
    </source>
</evidence>
<evidence type="ECO:0000259" key="7">
    <source>
        <dbReference type="PROSITE" id="PS50011"/>
    </source>
</evidence>
<keyword evidence="2" id="KW-0808">Transferase</keyword>
<keyword evidence="1" id="KW-0723">Serine/threonine-protein kinase</keyword>
<dbReference type="Gene3D" id="1.10.510.10">
    <property type="entry name" value="Transferase(Phosphotransferase) domain 1"/>
    <property type="match status" value="1"/>
</dbReference>
<dbReference type="PROSITE" id="PS50011">
    <property type="entry name" value="PROTEIN_KINASE_DOM"/>
    <property type="match status" value="1"/>
</dbReference>
<dbReference type="Proteomes" id="UP001600888">
    <property type="component" value="Unassembled WGS sequence"/>
</dbReference>
<keyword evidence="4" id="KW-0418">Kinase</keyword>
<accession>A0ABR4E1R7</accession>
<feature type="signal peptide" evidence="6">
    <location>
        <begin position="1"/>
        <end position="24"/>
    </location>
</feature>
<reference evidence="8 9" key="1">
    <citation type="submission" date="2024-03" db="EMBL/GenBank/DDBJ databases">
        <title>A high-quality draft genome sequence of Diaporthe vaccinii, a causative agent of upright dieback and viscid rot disease in cranberry plants.</title>
        <authorList>
            <person name="Sarrasin M."/>
            <person name="Lang B.F."/>
            <person name="Burger G."/>
        </authorList>
    </citation>
    <scope>NUCLEOTIDE SEQUENCE [LARGE SCALE GENOMIC DNA]</scope>
    <source>
        <strain evidence="8 9">IS7</strain>
    </source>
</reference>
<evidence type="ECO:0000256" key="1">
    <source>
        <dbReference type="ARBA" id="ARBA00022527"/>
    </source>
</evidence>
<keyword evidence="5" id="KW-0067">ATP-binding</keyword>
<organism evidence="8 9">
    <name type="scientific">Diaporthe vaccinii</name>
    <dbReference type="NCBI Taxonomy" id="105482"/>
    <lineage>
        <taxon>Eukaryota</taxon>
        <taxon>Fungi</taxon>
        <taxon>Dikarya</taxon>
        <taxon>Ascomycota</taxon>
        <taxon>Pezizomycotina</taxon>
        <taxon>Sordariomycetes</taxon>
        <taxon>Sordariomycetidae</taxon>
        <taxon>Diaporthales</taxon>
        <taxon>Diaporthaceae</taxon>
        <taxon>Diaporthe</taxon>
        <taxon>Diaporthe eres species complex</taxon>
    </lineage>
</organism>
<dbReference type="PANTHER" id="PTHR45646:SF11">
    <property type="entry name" value="SERINE_THREONINE-PROTEIN KINASE DOA"/>
    <property type="match status" value="1"/>
</dbReference>
<evidence type="ECO:0000256" key="4">
    <source>
        <dbReference type="ARBA" id="ARBA00022777"/>
    </source>
</evidence>
<dbReference type="EMBL" id="JBAWTH010000117">
    <property type="protein sequence ID" value="KAL2276344.1"/>
    <property type="molecule type" value="Genomic_DNA"/>
</dbReference>
<evidence type="ECO:0000313" key="8">
    <source>
        <dbReference type="EMBL" id="KAL2276344.1"/>
    </source>
</evidence>
<feature type="domain" description="Protein kinase" evidence="7">
    <location>
        <begin position="1"/>
        <end position="142"/>
    </location>
</feature>
<dbReference type="InterPro" id="IPR051175">
    <property type="entry name" value="CLK_kinases"/>
</dbReference>
<dbReference type="InterPro" id="IPR000719">
    <property type="entry name" value="Prot_kinase_dom"/>
</dbReference>
<name>A0ABR4E1R7_9PEZI</name>
<keyword evidence="3" id="KW-0547">Nucleotide-binding</keyword>
<protein>
    <recommendedName>
        <fullName evidence="7">Protein kinase domain-containing protein</fullName>
    </recommendedName>
</protein>
<evidence type="ECO:0000256" key="2">
    <source>
        <dbReference type="ARBA" id="ARBA00022679"/>
    </source>
</evidence>
<comment type="caution">
    <text evidence="8">The sequence shown here is derived from an EMBL/GenBank/DDBJ whole genome shotgun (WGS) entry which is preliminary data.</text>
</comment>
<evidence type="ECO:0000256" key="6">
    <source>
        <dbReference type="SAM" id="SignalP"/>
    </source>
</evidence>
<sequence length="142" mass="15977">MPLELLKPMLPFLLAALDFLHTKAHMVHTDIQEGNIIFSIEDEAELKAIEEDEISEPSARMVYGGEVAFLTRQVYTEIGTPKLIDLGEARFGQDTYAEQVMPDLYRAPEVLLGLPWDAKIDIWALGLTMRSTLPCNKDAPFD</sequence>
<gene>
    <name evidence="8" type="ORF">FJTKL_00946</name>
</gene>